<proteinExistence type="predicted"/>
<accession>A0ABU7A5L3</accession>
<keyword evidence="2" id="KW-1133">Transmembrane helix</keyword>
<evidence type="ECO:0000256" key="1">
    <source>
        <dbReference type="SAM" id="MobiDB-lite"/>
    </source>
</evidence>
<feature type="transmembrane region" description="Helical" evidence="2">
    <location>
        <begin position="12"/>
        <end position="34"/>
    </location>
</feature>
<reference evidence="3 4" key="1">
    <citation type="submission" date="2021-07" db="EMBL/GenBank/DDBJ databases">
        <authorList>
            <person name="Palmer J.M."/>
        </authorList>
    </citation>
    <scope>NUCLEOTIDE SEQUENCE [LARGE SCALE GENOMIC DNA]</scope>
    <source>
        <strain evidence="3 4">AT_MEX2019</strain>
        <tissue evidence="3">Muscle</tissue>
    </source>
</reference>
<organism evidence="3 4">
    <name type="scientific">Ataeniobius toweri</name>
    <dbReference type="NCBI Taxonomy" id="208326"/>
    <lineage>
        <taxon>Eukaryota</taxon>
        <taxon>Metazoa</taxon>
        <taxon>Chordata</taxon>
        <taxon>Craniata</taxon>
        <taxon>Vertebrata</taxon>
        <taxon>Euteleostomi</taxon>
        <taxon>Actinopterygii</taxon>
        <taxon>Neopterygii</taxon>
        <taxon>Teleostei</taxon>
        <taxon>Neoteleostei</taxon>
        <taxon>Acanthomorphata</taxon>
        <taxon>Ovalentaria</taxon>
        <taxon>Atherinomorphae</taxon>
        <taxon>Cyprinodontiformes</taxon>
        <taxon>Goodeidae</taxon>
        <taxon>Ataeniobius</taxon>
    </lineage>
</organism>
<dbReference type="EMBL" id="JAHUTI010001914">
    <property type="protein sequence ID" value="MED6233165.1"/>
    <property type="molecule type" value="Genomic_DNA"/>
</dbReference>
<evidence type="ECO:0000256" key="2">
    <source>
        <dbReference type="SAM" id="Phobius"/>
    </source>
</evidence>
<evidence type="ECO:0000313" key="3">
    <source>
        <dbReference type="EMBL" id="MED6233165.1"/>
    </source>
</evidence>
<keyword evidence="4" id="KW-1185">Reference proteome</keyword>
<comment type="caution">
    <text evidence="3">The sequence shown here is derived from an EMBL/GenBank/DDBJ whole genome shotgun (WGS) entry which is preliminary data.</text>
</comment>
<name>A0ABU7A5L3_9TELE</name>
<keyword evidence="2" id="KW-0812">Transmembrane</keyword>
<protein>
    <submittedName>
        <fullName evidence="3">Uncharacterized protein</fullName>
    </submittedName>
</protein>
<keyword evidence="2" id="KW-0472">Membrane</keyword>
<evidence type="ECO:0000313" key="4">
    <source>
        <dbReference type="Proteomes" id="UP001345963"/>
    </source>
</evidence>
<sequence length="155" mass="17280">MCLCFHLNASCCRYLLLTSSGFVFATLVSGSGHVAYKMVLIHNIVSFVFIYMGQCTLFNMFILNSTLQRKFYLQLDGIKVIRINGQTGTKQLGVSQWQGDPAKHRGTGPGVPSLERLKDTQMTAVAPSVTSSRKEMQVNTESLSFFVERTRSKQS</sequence>
<gene>
    <name evidence="3" type="ORF">ATANTOWER_007806</name>
</gene>
<dbReference type="Proteomes" id="UP001345963">
    <property type="component" value="Unassembled WGS sequence"/>
</dbReference>
<feature type="transmembrane region" description="Helical" evidence="2">
    <location>
        <begin position="40"/>
        <end position="63"/>
    </location>
</feature>
<feature type="region of interest" description="Disordered" evidence="1">
    <location>
        <begin position="93"/>
        <end position="112"/>
    </location>
</feature>